<feature type="region of interest" description="Disordered" evidence="1">
    <location>
        <begin position="147"/>
        <end position="186"/>
    </location>
</feature>
<dbReference type="OrthoDB" id="297496at2759"/>
<reference evidence="2 3" key="1">
    <citation type="submission" date="2018-11" db="EMBL/GenBank/DDBJ databases">
        <authorList>
            <consortium name="Pathogen Informatics"/>
        </authorList>
    </citation>
    <scope>NUCLEOTIDE SEQUENCE [LARGE SCALE GENOMIC DNA]</scope>
</reference>
<evidence type="ECO:0000256" key="1">
    <source>
        <dbReference type="SAM" id="MobiDB-lite"/>
    </source>
</evidence>
<sequence>MVDHCFRSPPATNNVDLVIKNPVFHTLSNEMPMYSPPIVEQVFSPPAEVCHIELPEQLSDEEVEEPQIIIIEPPAALEDIQHIEPSPIIPIIIEAEPDVASSYNSHTHSRSVSPDERVPKKFKEKKEMYGRDPRKLFETYQEEWDRLERLSDKRHGPRRKSILNLHDYNESRSASASPSMNTIFRT</sequence>
<feature type="compositionally biased region" description="Polar residues" evidence="1">
    <location>
        <begin position="171"/>
        <end position="186"/>
    </location>
</feature>
<keyword evidence="3" id="KW-1185">Reference proteome</keyword>
<accession>A0A3P7J1R0</accession>
<gene>
    <name evidence="2" type="ORF">SVUK_LOCUS9301</name>
</gene>
<organism evidence="2 3">
    <name type="scientific">Strongylus vulgaris</name>
    <name type="common">Blood worm</name>
    <dbReference type="NCBI Taxonomy" id="40348"/>
    <lineage>
        <taxon>Eukaryota</taxon>
        <taxon>Metazoa</taxon>
        <taxon>Ecdysozoa</taxon>
        <taxon>Nematoda</taxon>
        <taxon>Chromadorea</taxon>
        <taxon>Rhabditida</taxon>
        <taxon>Rhabditina</taxon>
        <taxon>Rhabditomorpha</taxon>
        <taxon>Strongyloidea</taxon>
        <taxon>Strongylidae</taxon>
        <taxon>Strongylus</taxon>
    </lineage>
</organism>
<protein>
    <submittedName>
        <fullName evidence="2">Uncharacterized protein</fullName>
    </submittedName>
</protein>
<dbReference type="EMBL" id="UYYB01094438">
    <property type="protein sequence ID" value="VDM74303.1"/>
    <property type="molecule type" value="Genomic_DNA"/>
</dbReference>
<dbReference type="AlphaFoldDB" id="A0A3P7J1R0"/>
<dbReference type="Proteomes" id="UP000270094">
    <property type="component" value="Unassembled WGS sequence"/>
</dbReference>
<proteinExistence type="predicted"/>
<evidence type="ECO:0000313" key="3">
    <source>
        <dbReference type="Proteomes" id="UP000270094"/>
    </source>
</evidence>
<name>A0A3P7J1R0_STRVU</name>
<evidence type="ECO:0000313" key="2">
    <source>
        <dbReference type="EMBL" id="VDM74303.1"/>
    </source>
</evidence>